<evidence type="ECO:0000256" key="3">
    <source>
        <dbReference type="ARBA" id="ARBA00023237"/>
    </source>
</evidence>
<feature type="compositionally biased region" description="Low complexity" evidence="5">
    <location>
        <begin position="12"/>
        <end position="25"/>
    </location>
</feature>
<proteinExistence type="predicted"/>
<evidence type="ECO:0000256" key="6">
    <source>
        <dbReference type="SAM" id="Phobius"/>
    </source>
</evidence>
<organism evidence="8 9">
    <name type="scientific">Methyloversatilis universalis (strain ATCC BAA-1314 / DSM 25237 / JCM 13912 / CCUG 52030 / FAM5)</name>
    <dbReference type="NCBI Taxonomy" id="1000565"/>
    <lineage>
        <taxon>Bacteria</taxon>
        <taxon>Pseudomonadati</taxon>
        <taxon>Pseudomonadota</taxon>
        <taxon>Betaproteobacteria</taxon>
        <taxon>Nitrosomonadales</taxon>
        <taxon>Sterolibacteriaceae</taxon>
        <taxon>Methyloversatilis</taxon>
    </lineage>
</organism>
<evidence type="ECO:0000256" key="2">
    <source>
        <dbReference type="ARBA" id="ARBA00023136"/>
    </source>
</evidence>
<comment type="subcellular location">
    <subcellularLocation>
        <location evidence="1">Cell outer membrane</location>
    </subcellularLocation>
</comment>
<gene>
    <name evidence="8" type="ORF">METUNv1_02105</name>
</gene>
<evidence type="ECO:0000256" key="5">
    <source>
        <dbReference type="SAM" id="MobiDB-lite"/>
    </source>
</evidence>
<dbReference type="EMBL" id="AFHG01000049">
    <property type="protein sequence ID" value="EGK71601.1"/>
    <property type="molecule type" value="Genomic_DNA"/>
</dbReference>
<accession>F5RCV0</accession>
<keyword evidence="6" id="KW-0812">Transmembrane</keyword>
<dbReference type="PRINTS" id="PR01021">
    <property type="entry name" value="OMPADOMAIN"/>
</dbReference>
<dbReference type="Pfam" id="PF00691">
    <property type="entry name" value="OmpA"/>
    <property type="match status" value="1"/>
</dbReference>
<dbReference type="STRING" id="1000565.METUNv1_02105"/>
<name>F5RCV0_METUF</name>
<evidence type="ECO:0000256" key="1">
    <source>
        <dbReference type="ARBA" id="ARBA00004442"/>
    </source>
</evidence>
<dbReference type="AlphaFoldDB" id="F5RCV0"/>
<evidence type="ECO:0000313" key="8">
    <source>
        <dbReference type="EMBL" id="EGK71601.1"/>
    </source>
</evidence>
<dbReference type="eggNOG" id="COG2885">
    <property type="taxonomic scope" value="Bacteria"/>
</dbReference>
<dbReference type="InterPro" id="IPR006664">
    <property type="entry name" value="OMP_bac"/>
</dbReference>
<dbReference type="SUPFAM" id="SSF103088">
    <property type="entry name" value="OmpA-like"/>
    <property type="match status" value="1"/>
</dbReference>
<dbReference type="InterPro" id="IPR006665">
    <property type="entry name" value="OmpA-like"/>
</dbReference>
<dbReference type="PANTHER" id="PTHR30329">
    <property type="entry name" value="STATOR ELEMENT OF FLAGELLAR MOTOR COMPLEX"/>
    <property type="match status" value="1"/>
</dbReference>
<dbReference type="Gene3D" id="3.30.1330.60">
    <property type="entry name" value="OmpA-like domain"/>
    <property type="match status" value="1"/>
</dbReference>
<protein>
    <submittedName>
        <fullName evidence="8">OmpA/MotB</fullName>
    </submittedName>
</protein>
<feature type="transmembrane region" description="Helical" evidence="6">
    <location>
        <begin position="44"/>
        <end position="65"/>
    </location>
</feature>
<feature type="region of interest" description="Disordered" evidence="5">
    <location>
        <begin position="1"/>
        <end position="25"/>
    </location>
</feature>
<dbReference type="InterPro" id="IPR036737">
    <property type="entry name" value="OmpA-like_sf"/>
</dbReference>
<evidence type="ECO:0000313" key="9">
    <source>
        <dbReference type="Proteomes" id="UP000005019"/>
    </source>
</evidence>
<dbReference type="GO" id="GO:0009279">
    <property type="term" value="C:cell outer membrane"/>
    <property type="evidence" value="ECO:0007669"/>
    <property type="project" value="UniProtKB-SubCell"/>
</dbReference>
<dbReference type="Proteomes" id="UP000005019">
    <property type="component" value="Unassembled WGS sequence"/>
</dbReference>
<evidence type="ECO:0000256" key="4">
    <source>
        <dbReference type="PROSITE-ProRule" id="PRU00473"/>
    </source>
</evidence>
<evidence type="ECO:0000259" key="7">
    <source>
        <dbReference type="PROSITE" id="PS51123"/>
    </source>
</evidence>
<comment type="caution">
    <text evidence="8">The sequence shown here is derived from an EMBL/GenBank/DDBJ whole genome shotgun (WGS) entry which is preliminary data.</text>
</comment>
<keyword evidence="9" id="KW-1185">Reference proteome</keyword>
<reference evidence="8 9" key="1">
    <citation type="journal article" date="2011" name="J. Bacteriol.">
        <title>Genome sequence of Methyloversatilis universalis FAM5T, a methylotrophic representative of the order Rhodocyclales.</title>
        <authorList>
            <person name="Kittichotirat W."/>
            <person name="Good N.M."/>
            <person name="Hall R."/>
            <person name="Bringel F."/>
            <person name="Lajus A."/>
            <person name="Medigue C."/>
            <person name="Smalley N.E."/>
            <person name="Beck D."/>
            <person name="Bumgarner R."/>
            <person name="Vuilleumier S."/>
            <person name="Kalyuzhnaya M.G."/>
        </authorList>
    </citation>
    <scope>NUCLEOTIDE SEQUENCE [LARGE SCALE GENOMIC DNA]</scope>
    <source>
        <strain evidence="9">ATCC BAA-1314 / JCM 13912 / FAM5</strain>
    </source>
</reference>
<sequence length="194" mass="20049">MPTRWKTKNVISSLASGSPTPTPATTRFNQRRFEMSDQSDDSDVGLKVVAVIVTAVVAAVVGYAVSLAGKPAAAPVAEVVAVEIEVPEPVGEALARLYFEIGQAQLAAEAADAIARVQAALGAAPDAIVLLSGFHDPSGDAAQNAELAKARALAVRDALVAAGVAEGRIHLRKPEVTAADGPPEEARRVEIRVQ</sequence>
<feature type="domain" description="OmpA-like" evidence="7">
    <location>
        <begin position="86"/>
        <end position="194"/>
    </location>
</feature>
<dbReference type="InterPro" id="IPR050330">
    <property type="entry name" value="Bact_OuterMem_StrucFunc"/>
</dbReference>
<dbReference type="PANTHER" id="PTHR30329:SF21">
    <property type="entry name" value="LIPOPROTEIN YIAD-RELATED"/>
    <property type="match status" value="1"/>
</dbReference>
<keyword evidence="2 4" id="KW-0472">Membrane</keyword>
<keyword evidence="6" id="KW-1133">Transmembrane helix</keyword>
<keyword evidence="3" id="KW-0998">Cell outer membrane</keyword>
<dbReference type="PROSITE" id="PS51123">
    <property type="entry name" value="OMPA_2"/>
    <property type="match status" value="1"/>
</dbReference>